<feature type="compositionally biased region" description="Low complexity" evidence="2">
    <location>
        <begin position="34"/>
        <end position="50"/>
    </location>
</feature>
<name>A0A847D6W0_9LACT</name>
<feature type="region of interest" description="Disordered" evidence="2">
    <location>
        <begin position="34"/>
        <end position="58"/>
    </location>
</feature>
<proteinExistence type="predicted"/>
<dbReference type="Proteomes" id="UP000589373">
    <property type="component" value="Unassembled WGS sequence"/>
</dbReference>
<dbReference type="PROSITE" id="PS51257">
    <property type="entry name" value="PROKAR_LIPOPROTEIN"/>
    <property type="match status" value="1"/>
</dbReference>
<sequence>MKKYLLLFGSALVLAACGAPSDVEVSEEASSTAAASSEAASAVSEETVSAPGKRSNPVAVGQSATWDVIYSDAESNRIDGVVTASISNVVRGEEAYNQLIAANPYNEAAPEGFEWVIFDLKATLDEGSADDPFNTVNLSVTPVASDGSEVAQPFYATFETGTDFGFKDLYKGGTDEGKKGLIVPVGDETLVEITDWNTSVFFKLN</sequence>
<evidence type="ECO:0000256" key="3">
    <source>
        <dbReference type="SAM" id="SignalP"/>
    </source>
</evidence>
<evidence type="ECO:0000256" key="2">
    <source>
        <dbReference type="SAM" id="MobiDB-lite"/>
    </source>
</evidence>
<feature type="chain" id="PRO_5039161651" description="DUF4352 domain-containing protein" evidence="3">
    <location>
        <begin position="19"/>
        <end position="205"/>
    </location>
</feature>
<accession>A0A847D6W0</accession>
<dbReference type="Pfam" id="PF08139">
    <property type="entry name" value="LPAM_1"/>
    <property type="match status" value="1"/>
</dbReference>
<evidence type="ECO:0000256" key="1">
    <source>
        <dbReference type="ARBA" id="ARBA00022729"/>
    </source>
</evidence>
<reference evidence="4 5" key="1">
    <citation type="journal article" date="2020" name="Biotechnol. Biofuels">
        <title>New insights from the biogas microbiome by comprehensive genome-resolved metagenomics of nearly 1600 species originating from multiple anaerobic digesters.</title>
        <authorList>
            <person name="Campanaro S."/>
            <person name="Treu L."/>
            <person name="Rodriguez-R L.M."/>
            <person name="Kovalovszki A."/>
            <person name="Ziels R.M."/>
            <person name="Maus I."/>
            <person name="Zhu X."/>
            <person name="Kougias P.G."/>
            <person name="Basile A."/>
            <person name="Luo G."/>
            <person name="Schluter A."/>
            <person name="Konstantinidis K.T."/>
            <person name="Angelidaki I."/>
        </authorList>
    </citation>
    <scope>NUCLEOTIDE SEQUENCE [LARGE SCALE GENOMIC DNA]</scope>
    <source>
        <strain evidence="4">AS07pgkLD_105</strain>
    </source>
</reference>
<dbReference type="AlphaFoldDB" id="A0A847D6W0"/>
<organism evidence="4 5">
    <name type="scientific">Trichococcus flocculiformis</name>
    <dbReference type="NCBI Taxonomy" id="82803"/>
    <lineage>
        <taxon>Bacteria</taxon>
        <taxon>Bacillati</taxon>
        <taxon>Bacillota</taxon>
        <taxon>Bacilli</taxon>
        <taxon>Lactobacillales</taxon>
        <taxon>Carnobacteriaceae</taxon>
        <taxon>Trichococcus</taxon>
    </lineage>
</organism>
<gene>
    <name evidence="4" type="ORF">GX662_09960</name>
</gene>
<keyword evidence="1 3" id="KW-0732">Signal</keyword>
<protein>
    <recommendedName>
        <fullName evidence="6">DUF4352 domain-containing protein</fullName>
    </recommendedName>
</protein>
<evidence type="ECO:0000313" key="5">
    <source>
        <dbReference type="Proteomes" id="UP000589373"/>
    </source>
</evidence>
<dbReference type="EMBL" id="JAAZCD010000224">
    <property type="protein sequence ID" value="NLD32559.1"/>
    <property type="molecule type" value="Genomic_DNA"/>
</dbReference>
<evidence type="ECO:0000313" key="4">
    <source>
        <dbReference type="EMBL" id="NLD32559.1"/>
    </source>
</evidence>
<feature type="signal peptide" evidence="3">
    <location>
        <begin position="1"/>
        <end position="18"/>
    </location>
</feature>
<evidence type="ECO:0008006" key="6">
    <source>
        <dbReference type="Google" id="ProtNLM"/>
    </source>
</evidence>
<dbReference type="InterPro" id="IPR012640">
    <property type="entry name" value="Membr_lipoprot_lipid_attach_CS"/>
</dbReference>
<dbReference type="RefSeq" id="WP_276647311.1">
    <property type="nucleotide sequence ID" value="NZ_JAAZCD010000224.1"/>
</dbReference>
<comment type="caution">
    <text evidence="4">The sequence shown here is derived from an EMBL/GenBank/DDBJ whole genome shotgun (WGS) entry which is preliminary data.</text>
</comment>